<feature type="compositionally biased region" description="Basic and acidic residues" evidence="1">
    <location>
        <begin position="121"/>
        <end position="134"/>
    </location>
</feature>
<dbReference type="Pfam" id="PF01381">
    <property type="entry name" value="HTH_3"/>
    <property type="match status" value="1"/>
</dbReference>
<dbReference type="InterPro" id="IPR001387">
    <property type="entry name" value="Cro/C1-type_HTH"/>
</dbReference>
<feature type="compositionally biased region" description="Basic and acidic residues" evidence="1">
    <location>
        <begin position="144"/>
        <end position="157"/>
    </location>
</feature>
<dbReference type="Proteomes" id="UP001515943">
    <property type="component" value="Unassembled WGS sequence"/>
</dbReference>
<dbReference type="InterPro" id="IPR010982">
    <property type="entry name" value="Lambda_DNA-bd_dom_sf"/>
</dbReference>
<evidence type="ECO:0000259" key="2">
    <source>
        <dbReference type="PROSITE" id="PS50943"/>
    </source>
</evidence>
<keyword evidence="4" id="KW-1185">Reference proteome</keyword>
<evidence type="ECO:0000256" key="1">
    <source>
        <dbReference type="SAM" id="MobiDB-lite"/>
    </source>
</evidence>
<organism evidence="3 4">
    <name type="scientific">Lentzea indica</name>
    <dbReference type="NCBI Taxonomy" id="2604800"/>
    <lineage>
        <taxon>Bacteria</taxon>
        <taxon>Bacillati</taxon>
        <taxon>Actinomycetota</taxon>
        <taxon>Actinomycetes</taxon>
        <taxon>Pseudonocardiales</taxon>
        <taxon>Pseudonocardiaceae</taxon>
        <taxon>Lentzea</taxon>
    </lineage>
</organism>
<sequence>MSANDEQKFVVDEFEDEFGAYLEEAKQSPVFRAEYEDADDRQRLIDALVTLRQVLGLSQKEVAKRMGIGQPTVSGFEKESSDPKLSTLQRYARAVEARLLIKVEMPALSDWVSQGMTTYGKGERVTPKRPEMHKSGLARAWAENAKRDSRHDYEKAA</sequence>
<reference evidence="3 4" key="1">
    <citation type="submission" date="2019-08" db="EMBL/GenBank/DDBJ databases">
        <title>Lentzea from Indian Himalayas.</title>
        <authorList>
            <person name="Mandal S."/>
            <person name="Mallick Gupta A."/>
            <person name="Maiti P.K."/>
            <person name="Sarkar J."/>
            <person name="Mandal S."/>
        </authorList>
    </citation>
    <scope>NUCLEOTIDE SEQUENCE [LARGE SCALE GENOMIC DNA]</scope>
    <source>
        <strain evidence="3 4">PSKA42</strain>
    </source>
</reference>
<dbReference type="EMBL" id="VSRL01000001">
    <property type="protein sequence ID" value="NKE55360.1"/>
    <property type="molecule type" value="Genomic_DNA"/>
</dbReference>
<comment type="caution">
    <text evidence="3">The sequence shown here is derived from an EMBL/GenBank/DDBJ whole genome shotgun (WGS) entry which is preliminary data.</text>
</comment>
<dbReference type="Gene3D" id="1.10.260.40">
    <property type="entry name" value="lambda repressor-like DNA-binding domains"/>
    <property type="match status" value="1"/>
</dbReference>
<dbReference type="PROSITE" id="PS50943">
    <property type="entry name" value="HTH_CROC1"/>
    <property type="match status" value="1"/>
</dbReference>
<protein>
    <submittedName>
        <fullName evidence="3">Helix-turn-helix domain-containing protein</fullName>
    </submittedName>
</protein>
<dbReference type="CDD" id="cd00093">
    <property type="entry name" value="HTH_XRE"/>
    <property type="match status" value="1"/>
</dbReference>
<dbReference type="RefSeq" id="WP_167969199.1">
    <property type="nucleotide sequence ID" value="NZ_VSRL01000001.1"/>
</dbReference>
<gene>
    <name evidence="3" type="ORF">FXN61_00365</name>
</gene>
<feature type="region of interest" description="Disordered" evidence="1">
    <location>
        <begin position="119"/>
        <end position="157"/>
    </location>
</feature>
<feature type="domain" description="HTH cro/C1-type" evidence="2">
    <location>
        <begin position="48"/>
        <end position="94"/>
    </location>
</feature>
<evidence type="ECO:0000313" key="3">
    <source>
        <dbReference type="EMBL" id="NKE55360.1"/>
    </source>
</evidence>
<proteinExistence type="predicted"/>
<dbReference type="SMART" id="SM00530">
    <property type="entry name" value="HTH_XRE"/>
    <property type="match status" value="1"/>
</dbReference>
<dbReference type="SUPFAM" id="SSF47413">
    <property type="entry name" value="lambda repressor-like DNA-binding domains"/>
    <property type="match status" value="1"/>
</dbReference>
<evidence type="ECO:0000313" key="4">
    <source>
        <dbReference type="Proteomes" id="UP001515943"/>
    </source>
</evidence>
<accession>A0ABX1F8Y1</accession>
<name>A0ABX1F8Y1_9PSEU</name>